<dbReference type="EMBL" id="VAUV01000004">
    <property type="protein sequence ID" value="TLD71791.1"/>
    <property type="molecule type" value="Genomic_DNA"/>
</dbReference>
<dbReference type="GO" id="GO:0005960">
    <property type="term" value="C:glycine cleavage complex"/>
    <property type="evidence" value="ECO:0007669"/>
    <property type="project" value="InterPro"/>
</dbReference>
<comment type="caution">
    <text evidence="3">The sequence shown here is derived from an EMBL/GenBank/DDBJ whole genome shotgun (WGS) entry which is preliminary data.</text>
</comment>
<evidence type="ECO:0000313" key="4">
    <source>
        <dbReference type="Proteomes" id="UP000306196"/>
    </source>
</evidence>
<dbReference type="PROSITE" id="PS00189">
    <property type="entry name" value="LIPOYL"/>
    <property type="match status" value="1"/>
</dbReference>
<proteinExistence type="predicted"/>
<protein>
    <submittedName>
        <fullName evidence="3">Glycine cleavage system protein H</fullName>
    </submittedName>
</protein>
<comment type="cofactor">
    <cofactor evidence="1">
        <name>(R)-lipoate</name>
        <dbReference type="ChEBI" id="CHEBI:83088"/>
    </cofactor>
</comment>
<evidence type="ECO:0000313" key="3">
    <source>
        <dbReference type="EMBL" id="TLD71791.1"/>
    </source>
</evidence>
<dbReference type="Proteomes" id="UP000306196">
    <property type="component" value="Unassembled WGS sequence"/>
</dbReference>
<dbReference type="PANTHER" id="PTHR11715:SF3">
    <property type="entry name" value="GLYCINE CLEAVAGE SYSTEM H PROTEIN-RELATED"/>
    <property type="match status" value="1"/>
</dbReference>
<organism evidence="3 4">
    <name type="scientific">Phragmitibacter flavus</name>
    <dbReference type="NCBI Taxonomy" id="2576071"/>
    <lineage>
        <taxon>Bacteria</taxon>
        <taxon>Pseudomonadati</taxon>
        <taxon>Verrucomicrobiota</taxon>
        <taxon>Verrucomicrobiia</taxon>
        <taxon>Verrucomicrobiales</taxon>
        <taxon>Verrucomicrobiaceae</taxon>
        <taxon>Phragmitibacter</taxon>
    </lineage>
</organism>
<dbReference type="InterPro" id="IPR003016">
    <property type="entry name" value="2-oxoA_DH_lipoyl-BS"/>
</dbReference>
<reference evidence="3 4" key="1">
    <citation type="submission" date="2019-05" db="EMBL/GenBank/DDBJ databases">
        <title>Verrucobacter flavum gen. nov., sp. nov. a new member of the family Verrucomicrobiaceae.</title>
        <authorList>
            <person name="Szuroczki S."/>
            <person name="Abbaszade G."/>
            <person name="Szabo A."/>
            <person name="Felfoldi T."/>
            <person name="Schumann P."/>
            <person name="Boka K."/>
            <person name="Keki Z."/>
            <person name="Toumi M."/>
            <person name="Toth E."/>
        </authorList>
    </citation>
    <scope>NUCLEOTIDE SEQUENCE [LARGE SCALE GENOMIC DNA]</scope>
    <source>
        <strain evidence="3 4">MG-N-17</strain>
    </source>
</reference>
<dbReference type="RefSeq" id="WP_138085386.1">
    <property type="nucleotide sequence ID" value="NZ_VAUV01000004.1"/>
</dbReference>
<dbReference type="SUPFAM" id="SSF51230">
    <property type="entry name" value="Single hybrid motif"/>
    <property type="match status" value="1"/>
</dbReference>
<dbReference type="PANTHER" id="PTHR11715">
    <property type="entry name" value="GLYCINE CLEAVAGE SYSTEM H PROTEIN"/>
    <property type="match status" value="1"/>
</dbReference>
<accession>A0A5R8KHS4</accession>
<dbReference type="GO" id="GO:0019464">
    <property type="term" value="P:glycine decarboxylation via glycine cleavage system"/>
    <property type="evidence" value="ECO:0007669"/>
    <property type="project" value="InterPro"/>
</dbReference>
<dbReference type="AlphaFoldDB" id="A0A5R8KHS4"/>
<dbReference type="InterPro" id="IPR033753">
    <property type="entry name" value="GCV_H/Fam206"/>
</dbReference>
<dbReference type="Pfam" id="PF01597">
    <property type="entry name" value="GCV_H"/>
    <property type="match status" value="1"/>
</dbReference>
<keyword evidence="2" id="KW-0450">Lipoyl</keyword>
<dbReference type="GO" id="GO:0009249">
    <property type="term" value="P:protein lipoylation"/>
    <property type="evidence" value="ECO:0007669"/>
    <property type="project" value="TreeGrafter"/>
</dbReference>
<keyword evidence="4" id="KW-1185">Reference proteome</keyword>
<evidence type="ECO:0000256" key="1">
    <source>
        <dbReference type="ARBA" id="ARBA00001938"/>
    </source>
</evidence>
<dbReference type="OrthoDB" id="191553at2"/>
<name>A0A5R8KHS4_9BACT</name>
<gene>
    <name evidence="3" type="ORF">FEM03_06540</name>
</gene>
<dbReference type="InterPro" id="IPR002930">
    <property type="entry name" value="GCV_H"/>
</dbReference>
<dbReference type="GO" id="GO:0005829">
    <property type="term" value="C:cytosol"/>
    <property type="evidence" value="ECO:0007669"/>
    <property type="project" value="TreeGrafter"/>
</dbReference>
<sequence length="155" mass="17422">MNFLRFKHARFSARFPEHYRYSPSHYWMAPVEGEPGLWRVGFTKFATRMLGELVDSEFSVKEGDTIESGQNIGSVEGFKAASDVYCVMNGSFASTNPELQADACIVKKDPYVVGWLYAARGEPEEESMDGQGYLALLEETIRKMQEAGYGDDEGH</sequence>
<evidence type="ECO:0000256" key="2">
    <source>
        <dbReference type="ARBA" id="ARBA00022823"/>
    </source>
</evidence>
<dbReference type="Gene3D" id="2.40.50.100">
    <property type="match status" value="1"/>
</dbReference>
<dbReference type="CDD" id="cd06848">
    <property type="entry name" value="GCS_H"/>
    <property type="match status" value="1"/>
</dbReference>
<dbReference type="InterPro" id="IPR011053">
    <property type="entry name" value="Single_hybrid_motif"/>
</dbReference>